<comment type="domain">
    <text evidence="4">A Gly-cisPro motif from one monomer fits into the active site of the other monomer to allow specific chiral rejection of L-amino acids.</text>
</comment>
<evidence type="ECO:0000313" key="5">
    <source>
        <dbReference type="EMBL" id="GBF34292.1"/>
    </source>
</evidence>
<dbReference type="GO" id="GO:0000049">
    <property type="term" value="F:tRNA binding"/>
    <property type="evidence" value="ECO:0007669"/>
    <property type="project" value="UniProtKB-UniRule"/>
</dbReference>
<dbReference type="EC" id="3.1.1.96" evidence="4"/>
<dbReference type="AlphaFoldDB" id="A0A2L2XDS6"/>
<comment type="similarity">
    <text evidence="1 4">Belongs to the DTD family.</text>
</comment>
<dbReference type="InterPro" id="IPR023509">
    <property type="entry name" value="DTD-like_sf"/>
</dbReference>
<evidence type="ECO:0000256" key="3">
    <source>
        <dbReference type="ARBA" id="ARBA00022801"/>
    </source>
</evidence>
<comment type="catalytic activity">
    <reaction evidence="4">
        <text>a D-aminoacyl-tRNA + H2O = a tRNA + a D-alpha-amino acid + H(+)</text>
        <dbReference type="Rhea" id="RHEA:13953"/>
        <dbReference type="Rhea" id="RHEA-COMP:10123"/>
        <dbReference type="Rhea" id="RHEA-COMP:10124"/>
        <dbReference type="ChEBI" id="CHEBI:15377"/>
        <dbReference type="ChEBI" id="CHEBI:15378"/>
        <dbReference type="ChEBI" id="CHEBI:59871"/>
        <dbReference type="ChEBI" id="CHEBI:78442"/>
        <dbReference type="ChEBI" id="CHEBI:79333"/>
        <dbReference type="EC" id="3.1.1.96"/>
    </reaction>
</comment>
<dbReference type="GO" id="GO:0043908">
    <property type="term" value="F:Ser(Gly)-tRNA(Ala) hydrolase activity"/>
    <property type="evidence" value="ECO:0007669"/>
    <property type="project" value="UniProtKB-UniRule"/>
</dbReference>
<sequence>MDGAPLLLERGKMRAVVQRAARGSVVVEGKTVGKIGAGVVVLLGVGREDGPEDARYLAGKIANLRIFEDEQGKLNRSLLDTGGAALVVSQFTLYGDCRQGRRPGFSDAAPAELGGELYEMFVGEIKSLGLEVATGVFQAHMQVEIINDGPVTLLLDSKKTF</sequence>
<dbReference type="Proteomes" id="UP000239549">
    <property type="component" value="Unassembled WGS sequence"/>
</dbReference>
<comment type="function">
    <text evidence="4">An aminoacyl-tRNA editing enzyme that deacylates mischarged D-aminoacyl-tRNAs. Also deacylates mischarged glycyl-tRNA(Ala), protecting cells against glycine mischarging by AlaRS. Acts via tRNA-based rather than protein-based catalysis; rejects L-amino acids rather than detecting D-amino acids in the active site. By recycling D-aminoacyl-tRNA to D-amino acids and free tRNA molecules, this enzyme counteracts the toxicity associated with the formation of D-aminoacyl-tRNA entities in vivo and helps enforce protein L-homochirality.</text>
</comment>
<dbReference type="GO" id="GO:0005737">
    <property type="term" value="C:cytoplasm"/>
    <property type="evidence" value="ECO:0007669"/>
    <property type="project" value="UniProtKB-SubCell"/>
</dbReference>
<feature type="short sequence motif" description="Gly-cisPro motif, important for rejection of L-amino acids" evidence="4">
    <location>
        <begin position="149"/>
        <end position="150"/>
    </location>
</feature>
<reference evidence="6" key="1">
    <citation type="submission" date="2018-02" db="EMBL/GenBank/DDBJ databases">
        <title>Genome sequence of Desulfocucumis palustris strain NAW-5.</title>
        <authorList>
            <person name="Watanabe M."/>
            <person name="Kojima H."/>
            <person name="Fukui M."/>
        </authorList>
    </citation>
    <scope>NUCLEOTIDE SEQUENCE [LARGE SCALE GENOMIC DNA]</scope>
    <source>
        <strain evidence="6">NAW-5</strain>
    </source>
</reference>
<dbReference type="PANTHER" id="PTHR10472:SF5">
    <property type="entry name" value="D-AMINOACYL-TRNA DEACYLASE 1"/>
    <property type="match status" value="1"/>
</dbReference>
<dbReference type="GO" id="GO:0051500">
    <property type="term" value="F:D-tyrosyl-tRNA(Tyr) deacylase activity"/>
    <property type="evidence" value="ECO:0007669"/>
    <property type="project" value="TreeGrafter"/>
</dbReference>
<keyword evidence="4" id="KW-0694">RNA-binding</keyword>
<name>A0A2L2XDS6_9FIRM</name>
<dbReference type="InterPro" id="IPR003732">
    <property type="entry name" value="Daa-tRNA_deacyls_DTD"/>
</dbReference>
<evidence type="ECO:0000256" key="1">
    <source>
        <dbReference type="ARBA" id="ARBA00009673"/>
    </source>
</evidence>
<comment type="subunit">
    <text evidence="4">Homodimer.</text>
</comment>
<dbReference type="Pfam" id="PF02580">
    <property type="entry name" value="Tyr_Deacylase"/>
    <property type="match status" value="1"/>
</dbReference>
<dbReference type="EC" id="3.1.1.-" evidence="4"/>
<keyword evidence="2 4" id="KW-0820">tRNA-binding</keyword>
<comment type="caution">
    <text evidence="5">The sequence shown here is derived from an EMBL/GenBank/DDBJ whole genome shotgun (WGS) entry which is preliminary data.</text>
</comment>
<comment type="subcellular location">
    <subcellularLocation>
        <location evidence="4">Cytoplasm</location>
    </subcellularLocation>
</comment>
<proteinExistence type="inferred from homology"/>
<dbReference type="GO" id="GO:0106026">
    <property type="term" value="F:Gly-tRNA(Ala) deacylase activity"/>
    <property type="evidence" value="ECO:0007669"/>
    <property type="project" value="UniProtKB-UniRule"/>
</dbReference>
<dbReference type="GO" id="GO:0019478">
    <property type="term" value="P:D-amino acid catabolic process"/>
    <property type="evidence" value="ECO:0007669"/>
    <property type="project" value="UniProtKB-UniRule"/>
</dbReference>
<comment type="catalytic activity">
    <reaction evidence="4">
        <text>glycyl-tRNA(Ala) + H2O = tRNA(Ala) + glycine + H(+)</text>
        <dbReference type="Rhea" id="RHEA:53744"/>
        <dbReference type="Rhea" id="RHEA-COMP:9657"/>
        <dbReference type="Rhea" id="RHEA-COMP:13640"/>
        <dbReference type="ChEBI" id="CHEBI:15377"/>
        <dbReference type="ChEBI" id="CHEBI:15378"/>
        <dbReference type="ChEBI" id="CHEBI:57305"/>
        <dbReference type="ChEBI" id="CHEBI:78442"/>
        <dbReference type="ChEBI" id="CHEBI:78522"/>
    </reaction>
</comment>
<keyword evidence="6" id="KW-1185">Reference proteome</keyword>
<dbReference type="SUPFAM" id="SSF69500">
    <property type="entry name" value="DTD-like"/>
    <property type="match status" value="1"/>
</dbReference>
<accession>A0A2L2XDS6</accession>
<dbReference type="Gene3D" id="3.50.80.10">
    <property type="entry name" value="D-tyrosyl-tRNA(Tyr) deacylase"/>
    <property type="match status" value="1"/>
</dbReference>
<organism evidence="5 6">
    <name type="scientific">Desulfocucumis palustris</name>
    <dbReference type="NCBI Taxonomy" id="1898651"/>
    <lineage>
        <taxon>Bacteria</taxon>
        <taxon>Bacillati</taxon>
        <taxon>Bacillota</taxon>
        <taxon>Clostridia</taxon>
        <taxon>Eubacteriales</taxon>
        <taxon>Desulfocucumaceae</taxon>
        <taxon>Desulfocucumis</taxon>
    </lineage>
</organism>
<dbReference type="EMBL" id="BFAV01000130">
    <property type="protein sequence ID" value="GBF34292.1"/>
    <property type="molecule type" value="Genomic_DNA"/>
</dbReference>
<keyword evidence="3 4" id="KW-0378">Hydrolase</keyword>
<dbReference type="CDD" id="cd00563">
    <property type="entry name" value="Dtyr_deacylase"/>
    <property type="match status" value="1"/>
</dbReference>
<evidence type="ECO:0000256" key="4">
    <source>
        <dbReference type="HAMAP-Rule" id="MF_00518"/>
    </source>
</evidence>
<dbReference type="HAMAP" id="MF_00518">
    <property type="entry name" value="Deacylase_Dtd"/>
    <property type="match status" value="1"/>
</dbReference>
<evidence type="ECO:0000256" key="2">
    <source>
        <dbReference type="ARBA" id="ARBA00022555"/>
    </source>
</evidence>
<keyword evidence="4" id="KW-0963">Cytoplasm</keyword>
<protein>
    <recommendedName>
        <fullName evidence="4">D-aminoacyl-tRNA deacylase</fullName>
        <shortName evidence="4">DTD</shortName>
        <ecNumber evidence="4">3.1.1.96</ecNumber>
    </recommendedName>
    <alternativeName>
        <fullName evidence="4">Gly-tRNA(Ala) deacylase</fullName>
        <ecNumber evidence="4">3.1.1.-</ecNumber>
    </alternativeName>
</protein>
<dbReference type="NCBIfam" id="TIGR00256">
    <property type="entry name" value="D-aminoacyl-tRNA deacylase"/>
    <property type="match status" value="1"/>
</dbReference>
<evidence type="ECO:0000313" key="6">
    <source>
        <dbReference type="Proteomes" id="UP000239549"/>
    </source>
</evidence>
<dbReference type="FunFam" id="3.50.80.10:FF:000001">
    <property type="entry name" value="D-aminoacyl-tRNA deacylase"/>
    <property type="match status" value="1"/>
</dbReference>
<gene>
    <name evidence="4" type="primary">dtd</name>
    <name evidence="5" type="ORF">DCCM_3404</name>
</gene>
<dbReference type="PANTHER" id="PTHR10472">
    <property type="entry name" value="D-TYROSYL-TRNA TYR DEACYLASE"/>
    <property type="match status" value="1"/>
</dbReference>